<comment type="caution">
    <text evidence="2">The sequence shown here is derived from an EMBL/GenBank/DDBJ whole genome shotgun (WGS) entry which is preliminary data.</text>
</comment>
<dbReference type="RefSeq" id="WP_100742461.1">
    <property type="nucleotide sequence ID" value="NZ_NPDW01000001.1"/>
</dbReference>
<name>A0A2N0AMN6_9LEPT</name>
<accession>A0A2N0AMN6</accession>
<dbReference type="AlphaFoldDB" id="A0A2N0AMN6"/>
<evidence type="ECO:0000313" key="2">
    <source>
        <dbReference type="EMBL" id="PJZ85566.1"/>
    </source>
</evidence>
<protein>
    <recommendedName>
        <fullName evidence="1">DUF7661 domain-containing protein</fullName>
    </recommendedName>
</protein>
<proteinExistence type="predicted"/>
<gene>
    <name evidence="2" type="ORF">CH364_04955</name>
</gene>
<feature type="domain" description="DUF7661" evidence="1">
    <location>
        <begin position="3"/>
        <end position="72"/>
    </location>
</feature>
<dbReference type="Proteomes" id="UP000232145">
    <property type="component" value="Unassembled WGS sequence"/>
</dbReference>
<sequence length="72" mass="8542">MQEYHFKIYNIIICISGKPHSWEAFYVGNEGKKRKADFIIPENLEESDLCEYLADLFHEYATPTNHKTFRIS</sequence>
<dbReference type="EMBL" id="NPDX01000001">
    <property type="protein sequence ID" value="PJZ85566.1"/>
    <property type="molecule type" value="Genomic_DNA"/>
</dbReference>
<evidence type="ECO:0000313" key="3">
    <source>
        <dbReference type="Proteomes" id="UP000232145"/>
    </source>
</evidence>
<evidence type="ECO:0000259" key="1">
    <source>
        <dbReference type="Pfam" id="PF24697"/>
    </source>
</evidence>
<keyword evidence="3" id="KW-1185">Reference proteome</keyword>
<reference evidence="2 3" key="1">
    <citation type="submission" date="2017-07" db="EMBL/GenBank/DDBJ databases">
        <title>Leptospira spp. isolated from tropical soils.</title>
        <authorList>
            <person name="Thibeaux R."/>
            <person name="Iraola G."/>
            <person name="Ferres I."/>
            <person name="Bierque E."/>
            <person name="Girault D."/>
            <person name="Soupe-Gilbert M.-E."/>
            <person name="Picardeau M."/>
            <person name="Goarant C."/>
        </authorList>
    </citation>
    <scope>NUCLEOTIDE SEQUENCE [LARGE SCALE GENOMIC DNA]</scope>
    <source>
        <strain evidence="2 3">FH2-B-A1</strain>
    </source>
</reference>
<dbReference type="OrthoDB" id="8592593at2"/>
<organism evidence="2 3">
    <name type="scientific">Leptospira harrisiae</name>
    <dbReference type="NCBI Taxonomy" id="2023189"/>
    <lineage>
        <taxon>Bacteria</taxon>
        <taxon>Pseudomonadati</taxon>
        <taxon>Spirochaetota</taxon>
        <taxon>Spirochaetia</taxon>
        <taxon>Leptospirales</taxon>
        <taxon>Leptospiraceae</taxon>
        <taxon>Leptospira</taxon>
    </lineage>
</organism>
<dbReference type="Pfam" id="PF24697">
    <property type="entry name" value="DUF7661"/>
    <property type="match status" value="1"/>
</dbReference>
<dbReference type="InterPro" id="IPR056078">
    <property type="entry name" value="DUF7661"/>
</dbReference>